<dbReference type="PANTHER" id="PTHR37305:SF1">
    <property type="entry name" value="MEMBRANE PROTEIN"/>
    <property type="match status" value="1"/>
</dbReference>
<gene>
    <name evidence="2" type="ORF">ACFPQ4_12575</name>
</gene>
<keyword evidence="3" id="KW-1185">Reference proteome</keyword>
<proteinExistence type="predicted"/>
<feature type="transmembrane region" description="Helical" evidence="1">
    <location>
        <begin position="324"/>
        <end position="349"/>
    </location>
</feature>
<feature type="transmembrane region" description="Helical" evidence="1">
    <location>
        <begin position="295"/>
        <end position="317"/>
    </location>
</feature>
<dbReference type="PANTHER" id="PTHR37305">
    <property type="entry name" value="INTEGRAL MEMBRANE PROTEIN-RELATED"/>
    <property type="match status" value="1"/>
</dbReference>
<name>A0ABW0QZ36_9BACL</name>
<dbReference type="Proteomes" id="UP001596108">
    <property type="component" value="Unassembled WGS sequence"/>
</dbReference>
<feature type="transmembrane region" description="Helical" evidence="1">
    <location>
        <begin position="21"/>
        <end position="38"/>
    </location>
</feature>
<dbReference type="EMBL" id="JBHSNC010000038">
    <property type="protein sequence ID" value="MFC5530264.1"/>
    <property type="molecule type" value="Genomic_DNA"/>
</dbReference>
<evidence type="ECO:0000256" key="1">
    <source>
        <dbReference type="SAM" id="Phobius"/>
    </source>
</evidence>
<accession>A0ABW0QZ36</accession>
<feature type="transmembrane region" description="Helical" evidence="1">
    <location>
        <begin position="216"/>
        <end position="246"/>
    </location>
</feature>
<dbReference type="RefSeq" id="WP_378112202.1">
    <property type="nucleotide sequence ID" value="NZ_JBHSNC010000038.1"/>
</dbReference>
<dbReference type="Pfam" id="PF12679">
    <property type="entry name" value="ABC2_membrane_2"/>
    <property type="match status" value="1"/>
</dbReference>
<evidence type="ECO:0000313" key="3">
    <source>
        <dbReference type="Proteomes" id="UP001596108"/>
    </source>
</evidence>
<keyword evidence="1" id="KW-0812">Transmembrane</keyword>
<feature type="transmembrane region" description="Helical" evidence="1">
    <location>
        <begin position="369"/>
        <end position="392"/>
    </location>
</feature>
<organism evidence="2 3">
    <name type="scientific">Cohnella yongneupensis</name>
    <dbReference type="NCBI Taxonomy" id="425006"/>
    <lineage>
        <taxon>Bacteria</taxon>
        <taxon>Bacillati</taxon>
        <taxon>Bacillota</taxon>
        <taxon>Bacilli</taxon>
        <taxon>Bacillales</taxon>
        <taxon>Paenibacillaceae</taxon>
        <taxon>Cohnella</taxon>
    </lineage>
</organism>
<keyword evidence="1" id="KW-0472">Membrane</keyword>
<protein>
    <submittedName>
        <fullName evidence="2">ABC transporter permease subunit</fullName>
    </submittedName>
</protein>
<sequence>MMEFGNIVKNEWIKLIRRRRFLVVLLLGIVLVSIYAYAQHLQANHIKHDADPAVQKQEITDRIERLESRLNTDAGLTAADKANIADRIKSLNQSVDQLNQPQPDLTVFDAATTQKTIDDLNKQIQAMSPDKEVEIGELQLEVQLQQYTLDHHIPMVVNHDPPITAWSAIRDLLDIGSQLFIPLLCVLLAADMVSGEQSGGTIKLLLTRPASRGKILFAKYITTVTASVSVIAIILAVLTGLLLLVFGPGGAHAPIAVDVKYHSVTEMIHGSMTHTVAADPSTLSIVTASHFSLNAILLTLVATVAMCTLGFFCSILVRSAAVSTGVAIATIIIGTIVVHIISGAKWMQYFITANFGLPSSWTGDLSQQFGFPVTLTSSIVILLVWTVVMYGAGHTIFKRRDILG</sequence>
<feature type="transmembrane region" description="Helical" evidence="1">
    <location>
        <begin position="175"/>
        <end position="195"/>
    </location>
</feature>
<comment type="caution">
    <text evidence="2">The sequence shown here is derived from an EMBL/GenBank/DDBJ whole genome shotgun (WGS) entry which is preliminary data.</text>
</comment>
<reference evidence="3" key="1">
    <citation type="journal article" date="2019" name="Int. J. Syst. Evol. Microbiol.">
        <title>The Global Catalogue of Microorganisms (GCM) 10K type strain sequencing project: providing services to taxonomists for standard genome sequencing and annotation.</title>
        <authorList>
            <consortium name="The Broad Institute Genomics Platform"/>
            <consortium name="The Broad Institute Genome Sequencing Center for Infectious Disease"/>
            <person name="Wu L."/>
            <person name="Ma J."/>
        </authorList>
    </citation>
    <scope>NUCLEOTIDE SEQUENCE [LARGE SCALE GENOMIC DNA]</scope>
    <source>
        <strain evidence="3">CGMCC 1.18578</strain>
    </source>
</reference>
<keyword evidence="1" id="KW-1133">Transmembrane helix</keyword>
<evidence type="ECO:0000313" key="2">
    <source>
        <dbReference type="EMBL" id="MFC5530264.1"/>
    </source>
</evidence>